<feature type="non-terminal residue" evidence="3">
    <location>
        <position position="150"/>
    </location>
</feature>
<protein>
    <submittedName>
        <fullName evidence="3">Uncharacterized protein</fullName>
    </submittedName>
</protein>
<accession>A0A538S8X4</accession>
<sequence length="150" mass="15794">MNPRRLARALSVLLTLGTAALAHADLVQPRLVRVRLSAGLTVAKLLEAGLDVIEVKGTSEAKLLEWPGDEIKLSGLSATAEVVDASPGRSAALRSQSELASQPRPSPTRVRSAVGPDGVFRIESLPPFGSGSMGGYWTLAEIKMKLDALV</sequence>
<evidence type="ECO:0000256" key="1">
    <source>
        <dbReference type="SAM" id="MobiDB-lite"/>
    </source>
</evidence>
<organism evidence="3 4">
    <name type="scientific">Eiseniibacteriota bacterium</name>
    <dbReference type="NCBI Taxonomy" id="2212470"/>
    <lineage>
        <taxon>Bacteria</taxon>
        <taxon>Candidatus Eiseniibacteriota</taxon>
    </lineage>
</organism>
<evidence type="ECO:0000256" key="2">
    <source>
        <dbReference type="SAM" id="SignalP"/>
    </source>
</evidence>
<dbReference type="Proteomes" id="UP000320184">
    <property type="component" value="Unassembled WGS sequence"/>
</dbReference>
<dbReference type="EMBL" id="VBOT01000166">
    <property type="protein sequence ID" value="TMQ47786.1"/>
    <property type="molecule type" value="Genomic_DNA"/>
</dbReference>
<keyword evidence="2" id="KW-0732">Signal</keyword>
<name>A0A538S8X4_UNCEI</name>
<evidence type="ECO:0000313" key="3">
    <source>
        <dbReference type="EMBL" id="TMQ47786.1"/>
    </source>
</evidence>
<proteinExistence type="predicted"/>
<reference evidence="3 4" key="1">
    <citation type="journal article" date="2019" name="Nat. Microbiol.">
        <title>Mediterranean grassland soil C-N compound turnover is dependent on rainfall and depth, and is mediated by genomically divergent microorganisms.</title>
        <authorList>
            <person name="Diamond S."/>
            <person name="Andeer P.F."/>
            <person name="Li Z."/>
            <person name="Crits-Christoph A."/>
            <person name="Burstein D."/>
            <person name="Anantharaman K."/>
            <person name="Lane K.R."/>
            <person name="Thomas B.C."/>
            <person name="Pan C."/>
            <person name="Northen T.R."/>
            <person name="Banfield J.F."/>
        </authorList>
    </citation>
    <scope>NUCLEOTIDE SEQUENCE [LARGE SCALE GENOMIC DNA]</scope>
    <source>
        <strain evidence="3">WS_3</strain>
    </source>
</reference>
<evidence type="ECO:0000313" key="4">
    <source>
        <dbReference type="Proteomes" id="UP000320184"/>
    </source>
</evidence>
<dbReference type="AlphaFoldDB" id="A0A538S8X4"/>
<feature type="chain" id="PRO_5021811800" evidence="2">
    <location>
        <begin position="25"/>
        <end position="150"/>
    </location>
</feature>
<feature type="signal peptide" evidence="2">
    <location>
        <begin position="1"/>
        <end position="24"/>
    </location>
</feature>
<feature type="region of interest" description="Disordered" evidence="1">
    <location>
        <begin position="87"/>
        <end position="114"/>
    </location>
</feature>
<gene>
    <name evidence="3" type="ORF">E6K73_13175</name>
</gene>
<comment type="caution">
    <text evidence="3">The sequence shown here is derived from an EMBL/GenBank/DDBJ whole genome shotgun (WGS) entry which is preliminary data.</text>
</comment>